<reference evidence="1 2" key="1">
    <citation type="submission" date="2023-06" db="EMBL/GenBank/DDBJ databases">
        <title>Identification and characterization of antibiotic-resistant Gram-negative bacteria.</title>
        <authorList>
            <person name="Cho G.-S."/>
            <person name="Lee J."/>
            <person name="Tai E."/>
            <person name="Jeong S."/>
            <person name="Kim I."/>
            <person name="Kim B.-E."/>
            <person name="Jeong M.-I."/>
            <person name="Oh K.-K."/>
            <person name="Franz C.M.A.P."/>
        </authorList>
    </citation>
    <scope>NUCLEOTIDE SEQUENCE [LARGE SCALE GENOMIC DNA]</scope>
    <source>
        <strain evidence="1 2">V106_12</strain>
    </source>
</reference>
<evidence type="ECO:0000313" key="2">
    <source>
        <dbReference type="Proteomes" id="UP001223214"/>
    </source>
</evidence>
<dbReference type="RefSeq" id="WP_285148481.1">
    <property type="nucleotide sequence ID" value="NZ_JASSOM010000013.1"/>
</dbReference>
<dbReference type="Proteomes" id="UP001223214">
    <property type="component" value="Unassembled WGS sequence"/>
</dbReference>
<accession>A0AAP4D010</accession>
<organism evidence="1 2">
    <name type="scientific">Lelliottia wanjuensis</name>
    <dbReference type="NCBI Taxonomy" id="3050585"/>
    <lineage>
        <taxon>Bacteria</taxon>
        <taxon>Pseudomonadati</taxon>
        <taxon>Pseudomonadota</taxon>
        <taxon>Gammaproteobacteria</taxon>
        <taxon>Enterobacterales</taxon>
        <taxon>Enterobacteriaceae</taxon>
        <taxon>Lelliottia</taxon>
    </lineage>
</organism>
<dbReference type="AlphaFoldDB" id="A0AAP4D010"/>
<name>A0AAP4D010_9ENTR</name>
<proteinExistence type="predicted"/>
<gene>
    <name evidence="1" type="ORF">QQF32_04700</name>
</gene>
<keyword evidence="2" id="KW-1185">Reference proteome</keyword>
<protein>
    <submittedName>
        <fullName evidence="1">Uncharacterized protein</fullName>
    </submittedName>
</protein>
<sequence length="57" mass="6620">MMLLEIDSNELATLRVALSHFSEYLKEDGLGEDDHGKEMVRLYQQNINSLLKKIIQK</sequence>
<evidence type="ECO:0000313" key="1">
    <source>
        <dbReference type="EMBL" id="MDK9362502.1"/>
    </source>
</evidence>
<dbReference type="EMBL" id="JASSOM010000013">
    <property type="protein sequence ID" value="MDK9362502.1"/>
    <property type="molecule type" value="Genomic_DNA"/>
</dbReference>
<comment type="caution">
    <text evidence="1">The sequence shown here is derived from an EMBL/GenBank/DDBJ whole genome shotgun (WGS) entry which is preliminary data.</text>
</comment>